<dbReference type="RefSeq" id="XP_014241324.1">
    <property type="nucleotide sequence ID" value="XM_014385838.2"/>
</dbReference>
<keyword evidence="8" id="KW-1185">Reference proteome</keyword>
<evidence type="ECO:0000256" key="1">
    <source>
        <dbReference type="ARBA" id="ARBA00022670"/>
    </source>
</evidence>
<keyword evidence="1" id="KW-0645">Protease</keyword>
<dbReference type="Gene3D" id="2.40.10.10">
    <property type="entry name" value="Trypsin-like serine proteases"/>
    <property type="match status" value="1"/>
</dbReference>
<feature type="signal peptide" evidence="5">
    <location>
        <begin position="1"/>
        <end position="22"/>
    </location>
</feature>
<dbReference type="InterPro" id="IPR001254">
    <property type="entry name" value="Trypsin_dom"/>
</dbReference>
<dbReference type="OMA" id="LIFGEHI"/>
<evidence type="ECO:0000256" key="3">
    <source>
        <dbReference type="ARBA" id="ARBA00022825"/>
    </source>
</evidence>
<evidence type="ECO:0000259" key="6">
    <source>
        <dbReference type="PROSITE" id="PS50240"/>
    </source>
</evidence>
<dbReference type="InterPro" id="IPR050430">
    <property type="entry name" value="Peptidase_S1"/>
</dbReference>
<dbReference type="OrthoDB" id="6380398at2759"/>
<dbReference type="PANTHER" id="PTHR24276:SF91">
    <property type="entry name" value="AT26814P-RELATED"/>
    <property type="match status" value="1"/>
</dbReference>
<keyword evidence="4" id="KW-1015">Disulfide bond</keyword>
<dbReference type="Pfam" id="PF00089">
    <property type="entry name" value="Trypsin"/>
    <property type="match status" value="1"/>
</dbReference>
<accession>A0A8I6RCN5</accession>
<evidence type="ECO:0000313" key="8">
    <source>
        <dbReference type="Proteomes" id="UP000494040"/>
    </source>
</evidence>
<dbReference type="InterPro" id="IPR043504">
    <property type="entry name" value="Peptidase_S1_PA_chymotrypsin"/>
</dbReference>
<dbReference type="GO" id="GO:0004252">
    <property type="term" value="F:serine-type endopeptidase activity"/>
    <property type="evidence" value="ECO:0007669"/>
    <property type="project" value="InterPro"/>
</dbReference>
<dbReference type="PANTHER" id="PTHR24276">
    <property type="entry name" value="POLYSERASE-RELATED"/>
    <property type="match status" value="1"/>
</dbReference>
<dbReference type="GO" id="GO:0006508">
    <property type="term" value="P:proteolysis"/>
    <property type="evidence" value="ECO:0007669"/>
    <property type="project" value="UniProtKB-KW"/>
</dbReference>
<keyword evidence="5" id="KW-0732">Signal</keyword>
<evidence type="ECO:0000256" key="5">
    <source>
        <dbReference type="SAM" id="SignalP"/>
    </source>
</evidence>
<dbReference type="GeneID" id="106662037"/>
<keyword evidence="3" id="KW-0720">Serine protease</keyword>
<dbReference type="SMART" id="SM00020">
    <property type="entry name" value="Tryp_SPc"/>
    <property type="match status" value="1"/>
</dbReference>
<proteinExistence type="predicted"/>
<reference evidence="7" key="1">
    <citation type="submission" date="2022-01" db="UniProtKB">
        <authorList>
            <consortium name="EnsemblMetazoa"/>
        </authorList>
    </citation>
    <scope>IDENTIFICATION</scope>
</reference>
<dbReference type="InterPro" id="IPR009003">
    <property type="entry name" value="Peptidase_S1_PA"/>
</dbReference>
<feature type="domain" description="Peptidase S1" evidence="6">
    <location>
        <begin position="36"/>
        <end position="236"/>
    </location>
</feature>
<evidence type="ECO:0000256" key="2">
    <source>
        <dbReference type="ARBA" id="ARBA00022801"/>
    </source>
</evidence>
<evidence type="ECO:0000313" key="7">
    <source>
        <dbReference type="EnsemblMetazoa" id="XP_014241324.1"/>
    </source>
</evidence>
<dbReference type="Proteomes" id="UP000494040">
    <property type="component" value="Unassembled WGS sequence"/>
</dbReference>
<organism evidence="7 8">
    <name type="scientific">Cimex lectularius</name>
    <name type="common">Bed bug</name>
    <name type="synonym">Acanthia lectularia</name>
    <dbReference type="NCBI Taxonomy" id="79782"/>
    <lineage>
        <taxon>Eukaryota</taxon>
        <taxon>Metazoa</taxon>
        <taxon>Ecdysozoa</taxon>
        <taxon>Arthropoda</taxon>
        <taxon>Hexapoda</taxon>
        <taxon>Insecta</taxon>
        <taxon>Pterygota</taxon>
        <taxon>Neoptera</taxon>
        <taxon>Paraneoptera</taxon>
        <taxon>Hemiptera</taxon>
        <taxon>Heteroptera</taxon>
        <taxon>Panheteroptera</taxon>
        <taxon>Cimicomorpha</taxon>
        <taxon>Cimicidae</taxon>
        <taxon>Cimex</taxon>
    </lineage>
</organism>
<dbReference type="PROSITE" id="PS50240">
    <property type="entry name" value="TRYPSIN_DOM"/>
    <property type="match status" value="1"/>
</dbReference>
<dbReference type="AlphaFoldDB" id="A0A8I6RCN5"/>
<protein>
    <recommendedName>
        <fullName evidence="6">Peptidase S1 domain-containing protein</fullName>
    </recommendedName>
</protein>
<keyword evidence="2" id="KW-0378">Hydrolase</keyword>
<dbReference type="KEGG" id="clec:106662037"/>
<dbReference type="SUPFAM" id="SSF50494">
    <property type="entry name" value="Trypsin-like serine proteases"/>
    <property type="match status" value="1"/>
</dbReference>
<name>A0A8I6RCN5_CIMLE</name>
<sequence>MDIANSILSITCLFLHLSSSNALESSVFGKVVRDKIVGGRVPIFGEYPFIVSIREKENGRRICGGSIVAPIFVMTACHCVCFEKEGETVAKSPETLVIIAGLQVFPDVGTAAEDSIFSQWRNVSDIFVHPGCKRSQDVFGWDGDFAVLTVSTKLIFGEHIKPFKIFGLNKAALREGMDDVMDKGEECTLIGWGSSSIASNKYNADVLKAVQVTIIDYLKCQKELCSFQRMFCNFTH</sequence>
<dbReference type="EnsemblMetazoa" id="XM_014385838.2">
    <property type="protein sequence ID" value="XP_014241324.1"/>
    <property type="gene ID" value="LOC106662037"/>
</dbReference>
<evidence type="ECO:0000256" key="4">
    <source>
        <dbReference type="ARBA" id="ARBA00023157"/>
    </source>
</evidence>
<feature type="chain" id="PRO_5035243013" description="Peptidase S1 domain-containing protein" evidence="5">
    <location>
        <begin position="23"/>
        <end position="236"/>
    </location>
</feature>